<evidence type="ECO:0000313" key="1">
    <source>
        <dbReference type="EMBL" id="PKK61331.1"/>
    </source>
</evidence>
<reference evidence="1 2" key="1">
    <citation type="submission" date="2016-04" db="EMBL/GenBank/DDBJ databases">
        <title>Genome analyses suggest a sexual origin of heterokaryosis in a supposedly ancient asexual fungus.</title>
        <authorList>
            <person name="Ropars J."/>
            <person name="Sedzielewska K."/>
            <person name="Noel J."/>
            <person name="Charron P."/>
            <person name="Farinelli L."/>
            <person name="Marton T."/>
            <person name="Kruger M."/>
            <person name="Pelin A."/>
            <person name="Brachmann A."/>
            <person name="Corradi N."/>
        </authorList>
    </citation>
    <scope>NUCLEOTIDE SEQUENCE [LARGE SCALE GENOMIC DNA]</scope>
    <source>
        <strain evidence="1 2">C2</strain>
    </source>
</reference>
<dbReference type="EMBL" id="LLXL01002252">
    <property type="protein sequence ID" value="PKK61331.1"/>
    <property type="molecule type" value="Genomic_DNA"/>
</dbReference>
<reference evidence="1 2" key="2">
    <citation type="submission" date="2017-10" db="EMBL/GenBank/DDBJ databases">
        <title>Extensive intraspecific genome diversity in a model arbuscular mycorrhizal fungus.</title>
        <authorList>
            <person name="Chen E.C.H."/>
            <person name="Morin E."/>
            <person name="Baudet D."/>
            <person name="Noel J."/>
            <person name="Ndikumana S."/>
            <person name="Charron P."/>
            <person name="St-Onge C."/>
            <person name="Giorgi J."/>
            <person name="Grigoriev I.V."/>
            <person name="Roux C."/>
            <person name="Martin F.M."/>
            <person name="Corradi N."/>
        </authorList>
    </citation>
    <scope>NUCLEOTIDE SEQUENCE [LARGE SCALE GENOMIC DNA]</scope>
    <source>
        <strain evidence="1 2">C2</strain>
    </source>
</reference>
<organism evidence="1 2">
    <name type="scientific">Rhizophagus irregularis</name>
    <dbReference type="NCBI Taxonomy" id="588596"/>
    <lineage>
        <taxon>Eukaryota</taxon>
        <taxon>Fungi</taxon>
        <taxon>Fungi incertae sedis</taxon>
        <taxon>Mucoromycota</taxon>
        <taxon>Glomeromycotina</taxon>
        <taxon>Glomeromycetes</taxon>
        <taxon>Glomerales</taxon>
        <taxon>Glomeraceae</taxon>
        <taxon>Rhizophagus</taxon>
    </lineage>
</organism>
<comment type="caution">
    <text evidence="1">The sequence shown here is derived from an EMBL/GenBank/DDBJ whole genome shotgun (WGS) entry which is preliminary data.</text>
</comment>
<dbReference type="Proteomes" id="UP000233469">
    <property type="component" value="Unassembled WGS sequence"/>
</dbReference>
<dbReference type="AlphaFoldDB" id="A0A2N1MI58"/>
<name>A0A2N1MI58_9GLOM</name>
<gene>
    <name evidence="1" type="ORF">RhiirC2_791942</name>
</gene>
<accession>A0A2N1MI58</accession>
<proteinExistence type="predicted"/>
<feature type="non-terminal residue" evidence="1">
    <location>
        <position position="201"/>
    </location>
</feature>
<dbReference type="VEuPathDB" id="FungiDB:RhiirA1_485833"/>
<evidence type="ECO:0000313" key="2">
    <source>
        <dbReference type="Proteomes" id="UP000233469"/>
    </source>
</evidence>
<protein>
    <submittedName>
        <fullName evidence="1">Uncharacterized protein</fullName>
    </submittedName>
</protein>
<sequence length="201" mass="24018">MSDIYEVLEVIKEKHWKEKHEENKKEYQRDPSCLKNKPDFKEEGIKSVIKIICEHYMFDEEDNLIINERETEENLLGNQELIKWGNIITDDELDIRFSRFGEWLTEKESVEIKDKGYDTMRNFKTILHLEEKGDMIKEENRGIVKKFQKSITYQWWDGNKYPKPWINDDLTDEIIKKIAETRGFTEEDSDVGELESSNDTG</sequence>